<comment type="caution">
    <text evidence="3">The sequence shown here is derived from an EMBL/GenBank/DDBJ whole genome shotgun (WGS) entry which is preliminary data.</text>
</comment>
<organism evidence="3 4">
    <name type="scientific">Peronospora matthiolae</name>
    <dbReference type="NCBI Taxonomy" id="2874970"/>
    <lineage>
        <taxon>Eukaryota</taxon>
        <taxon>Sar</taxon>
        <taxon>Stramenopiles</taxon>
        <taxon>Oomycota</taxon>
        <taxon>Peronosporomycetes</taxon>
        <taxon>Peronosporales</taxon>
        <taxon>Peronosporaceae</taxon>
        <taxon>Peronospora</taxon>
    </lineage>
</organism>
<feature type="compositionally biased region" description="Basic and acidic residues" evidence="1">
    <location>
        <begin position="7"/>
        <end position="25"/>
    </location>
</feature>
<evidence type="ECO:0000256" key="1">
    <source>
        <dbReference type="SAM" id="MobiDB-lite"/>
    </source>
</evidence>
<sequence length="68" mass="7234">MQTDPGTRTRRDSGEARSECARDGRLSSGRGHADLTASRGDVSCTGRVGLKWSSPSFIGGKLRGHFLA</sequence>
<protein>
    <submittedName>
        <fullName evidence="3">Uncharacterized protein</fullName>
    </submittedName>
</protein>
<dbReference type="EMBL" id="CAKLBY020000257">
    <property type="protein sequence ID" value="CAK7940313.1"/>
    <property type="molecule type" value="Genomic_DNA"/>
</dbReference>
<gene>
    <name evidence="2" type="ORF">PM001_LOCUS1573</name>
    <name evidence="3" type="ORF">PM001_LOCUS25463</name>
</gene>
<evidence type="ECO:0000313" key="3">
    <source>
        <dbReference type="EMBL" id="CAK7940313.1"/>
    </source>
</evidence>
<evidence type="ECO:0000313" key="2">
    <source>
        <dbReference type="EMBL" id="CAK7898166.1"/>
    </source>
</evidence>
<dbReference type="Proteomes" id="UP001162060">
    <property type="component" value="Unassembled WGS sequence"/>
</dbReference>
<evidence type="ECO:0000313" key="4">
    <source>
        <dbReference type="Proteomes" id="UP001162060"/>
    </source>
</evidence>
<feature type="region of interest" description="Disordered" evidence="1">
    <location>
        <begin position="1"/>
        <end position="40"/>
    </location>
</feature>
<name>A0AAV1V3H2_9STRA</name>
<dbReference type="AlphaFoldDB" id="A0AAV1V3H2"/>
<dbReference type="EMBL" id="CAKLBY020000016">
    <property type="protein sequence ID" value="CAK7898166.1"/>
    <property type="molecule type" value="Genomic_DNA"/>
</dbReference>
<proteinExistence type="predicted"/>
<accession>A0AAV1V3H2</accession>
<reference evidence="3" key="1">
    <citation type="submission" date="2024-01" db="EMBL/GenBank/DDBJ databases">
        <authorList>
            <person name="Webb A."/>
        </authorList>
    </citation>
    <scope>NUCLEOTIDE SEQUENCE</scope>
    <source>
        <strain evidence="3">Pm1</strain>
    </source>
</reference>